<dbReference type="GO" id="GO:0003964">
    <property type="term" value="F:RNA-directed DNA polymerase activity"/>
    <property type="evidence" value="ECO:0007669"/>
    <property type="project" value="UniProtKB-KW"/>
</dbReference>
<accession>A0A225V1V2</accession>
<sequence length="72" mass="8507">MCFNRAFTGAQKNWAVLEKEPLPIVMACEKLTYLLLRSEGFMLYCDHRNLIQIFTPGDDIKTFVRGKRLMWH</sequence>
<dbReference type="InterPro" id="IPR043502">
    <property type="entry name" value="DNA/RNA_pol_sf"/>
</dbReference>
<dbReference type="Proteomes" id="UP000198211">
    <property type="component" value="Unassembled WGS sequence"/>
</dbReference>
<evidence type="ECO:0000256" key="2">
    <source>
        <dbReference type="ARBA" id="ARBA00022695"/>
    </source>
</evidence>
<protein>
    <recommendedName>
        <fullName evidence="7">Reverse transcriptase RNase H-like domain-containing protein</fullName>
    </recommendedName>
</protein>
<keyword evidence="1" id="KW-0808">Transferase</keyword>
<evidence type="ECO:0000256" key="6">
    <source>
        <dbReference type="ARBA" id="ARBA00022918"/>
    </source>
</evidence>
<gene>
    <name evidence="8" type="ORF">PHMEG_00029555</name>
</gene>
<evidence type="ECO:0000256" key="4">
    <source>
        <dbReference type="ARBA" id="ARBA00022759"/>
    </source>
</evidence>
<evidence type="ECO:0000259" key="7">
    <source>
        <dbReference type="Pfam" id="PF17917"/>
    </source>
</evidence>
<evidence type="ECO:0000256" key="5">
    <source>
        <dbReference type="ARBA" id="ARBA00022801"/>
    </source>
</evidence>
<reference evidence="9" key="1">
    <citation type="submission" date="2017-03" db="EMBL/GenBank/DDBJ databases">
        <title>Phytopthora megakarya and P. palmivora, two closely related causual agents of cacao black pod achieved similar genome size and gene model numbers by different mechanisms.</title>
        <authorList>
            <person name="Ali S."/>
            <person name="Shao J."/>
            <person name="Larry D.J."/>
            <person name="Kronmiller B."/>
            <person name="Shen D."/>
            <person name="Strem M.D."/>
            <person name="Melnick R.L."/>
            <person name="Guiltinan M.J."/>
            <person name="Tyler B.M."/>
            <person name="Meinhardt L.W."/>
            <person name="Bailey B.A."/>
        </authorList>
    </citation>
    <scope>NUCLEOTIDE SEQUENCE [LARGE SCALE GENOMIC DNA]</scope>
    <source>
        <strain evidence="9">zdho120</strain>
    </source>
</reference>
<keyword evidence="5" id="KW-0378">Hydrolase</keyword>
<proteinExistence type="predicted"/>
<dbReference type="GO" id="GO:0016787">
    <property type="term" value="F:hydrolase activity"/>
    <property type="evidence" value="ECO:0007669"/>
    <property type="project" value="UniProtKB-KW"/>
</dbReference>
<evidence type="ECO:0000256" key="3">
    <source>
        <dbReference type="ARBA" id="ARBA00022722"/>
    </source>
</evidence>
<evidence type="ECO:0000313" key="8">
    <source>
        <dbReference type="EMBL" id="OWY99440.1"/>
    </source>
</evidence>
<dbReference type="GO" id="GO:0004519">
    <property type="term" value="F:endonuclease activity"/>
    <property type="evidence" value="ECO:0007669"/>
    <property type="project" value="UniProtKB-KW"/>
</dbReference>
<organism evidence="8 9">
    <name type="scientific">Phytophthora megakarya</name>
    <dbReference type="NCBI Taxonomy" id="4795"/>
    <lineage>
        <taxon>Eukaryota</taxon>
        <taxon>Sar</taxon>
        <taxon>Stramenopiles</taxon>
        <taxon>Oomycota</taxon>
        <taxon>Peronosporomycetes</taxon>
        <taxon>Peronosporales</taxon>
        <taxon>Peronosporaceae</taxon>
        <taxon>Phytophthora</taxon>
    </lineage>
</organism>
<keyword evidence="9" id="KW-1185">Reference proteome</keyword>
<evidence type="ECO:0000256" key="1">
    <source>
        <dbReference type="ARBA" id="ARBA00022679"/>
    </source>
</evidence>
<dbReference type="OrthoDB" id="127017at2759"/>
<name>A0A225V1V2_9STRA</name>
<dbReference type="InterPro" id="IPR041373">
    <property type="entry name" value="RT_RNaseH"/>
</dbReference>
<keyword evidence="2" id="KW-0548">Nucleotidyltransferase</keyword>
<keyword evidence="3" id="KW-0540">Nuclease</keyword>
<comment type="caution">
    <text evidence="8">The sequence shown here is derived from an EMBL/GenBank/DDBJ whole genome shotgun (WGS) entry which is preliminary data.</text>
</comment>
<evidence type="ECO:0000313" key="9">
    <source>
        <dbReference type="Proteomes" id="UP000198211"/>
    </source>
</evidence>
<dbReference type="EMBL" id="NBNE01008485">
    <property type="protein sequence ID" value="OWY99440.1"/>
    <property type="molecule type" value="Genomic_DNA"/>
</dbReference>
<feature type="domain" description="Reverse transcriptase RNase H-like" evidence="7">
    <location>
        <begin position="3"/>
        <end position="58"/>
    </location>
</feature>
<keyword evidence="6" id="KW-0695">RNA-directed DNA polymerase</keyword>
<dbReference type="SUPFAM" id="SSF56672">
    <property type="entry name" value="DNA/RNA polymerases"/>
    <property type="match status" value="1"/>
</dbReference>
<dbReference type="AlphaFoldDB" id="A0A225V1V2"/>
<dbReference type="Pfam" id="PF17917">
    <property type="entry name" value="RT_RNaseH"/>
    <property type="match status" value="1"/>
</dbReference>
<keyword evidence="4" id="KW-0255">Endonuclease</keyword>